<evidence type="ECO:0000256" key="3">
    <source>
        <dbReference type="ARBA" id="ARBA00022452"/>
    </source>
</evidence>
<sequence length="1006" mass="110692">MSFYYTTFRPKGERDRHFKFGCFFALLSLTATTHVAATIPARAVVVSQGISGIVKDENGELVPFVVVTTSKKNVHAETDTNGKFTINATVGDTLIFSAIGYEKLEVVIKSEKQLSIILKRKISAINEVVVTGYGTQKVVEVTSSIAHVGAKDFNQGGVQSPLDLVRGRVAGLSITRPGSNNNPNSGTSVQLRGVTTIVGTNEPLIVIDGIPGGNLNLLQQDDIETIDVLKDGSAAAIYGTRANAGVILITTKKGKSGTPQYAYSGYVSHDAIRKRPKVLSAQQYRDLKADPNNSAASRMSDLGDNVDYFDLLIDKSNLTQYHNLSASGGSDKSNYRASLLYSDNNGIALQNGNEQYGGRININHKGLKDMLDMQFNLAANIRRQNLNGGNSSDFEQAIQQNPTQPVFNPDGTYNVLTGSGSYYNPIARLNQEKKMGERTLLSGDAKFTLHILPGLNASVFGAITRNNYGEDQYRVRASKSSLESYNGGGYAYKYSALTVDRVLESTIDYTHTYDGMHTISLVGGYSYQDRNYNNFSANNSGFLTDALQENNLGAGADLPLGKAGMSSSRSNNRLVAFFGRANYSYKSKYMLSLILRHEGSTRFGANNKWGNFPAISAGWNIRSEEFMSGASFIDNLKLRAGYGITGNQDLDNYISLVTLGTGGQYLNNGTWFQTYGPDKNPNPDLRWEKKKELNLGLDFGFFHNKLTGSLDVYNRKTVDLLAEYNTQVPSYVMPKLYTNVGTIGNKGIELALQGELMKTKDLVWRVNFTGSYQTNKLISLSDDIYKITYLTYGSLPAPGSLGDAIRTVEGGPLGTFYGKRFAGFNDKGQWLFYKKDGTTGLAKDMKTEDQSFIGNGVPKYMSSLGTSLSYKNFDLSIFFRGKFAFDVLNTQDMYFGNQKWLGSNIFEKALTKYAQITEDPQYSDYYLQKGDFVKLDNITIGYNVPLKAGSSVRSLRVYVSGQNLAVITKYDGLDPELQDTGLTTGIDNRSFYPQTRTFTFGINLNF</sequence>
<dbReference type="EMBL" id="QPMM01000019">
    <property type="protein sequence ID" value="RFS18775.1"/>
    <property type="molecule type" value="Genomic_DNA"/>
</dbReference>
<dbReference type="NCBIfam" id="TIGR04057">
    <property type="entry name" value="SusC_RagA_signa"/>
    <property type="match status" value="1"/>
</dbReference>
<evidence type="ECO:0000256" key="7">
    <source>
        <dbReference type="ARBA" id="ARBA00023237"/>
    </source>
</evidence>
<evidence type="ECO:0000256" key="6">
    <source>
        <dbReference type="ARBA" id="ARBA00023136"/>
    </source>
</evidence>
<dbReference type="InterPro" id="IPR012910">
    <property type="entry name" value="Plug_dom"/>
</dbReference>
<keyword evidence="3 8" id="KW-1134">Transmembrane beta strand</keyword>
<keyword evidence="2 8" id="KW-0813">Transport</keyword>
<keyword evidence="13" id="KW-1185">Reference proteome</keyword>
<dbReference type="Pfam" id="PF07715">
    <property type="entry name" value="Plug"/>
    <property type="match status" value="1"/>
</dbReference>
<name>A0A3E1Y267_9BACT</name>
<evidence type="ECO:0000259" key="10">
    <source>
        <dbReference type="Pfam" id="PF00593"/>
    </source>
</evidence>
<dbReference type="InterPro" id="IPR008969">
    <property type="entry name" value="CarboxyPept-like_regulatory"/>
</dbReference>
<keyword evidence="7 8" id="KW-0998">Cell outer membrane</keyword>
<dbReference type="InterPro" id="IPR036942">
    <property type="entry name" value="Beta-barrel_TonB_sf"/>
</dbReference>
<protein>
    <submittedName>
        <fullName evidence="12">SusC/RagA family TonB-linked outer membrane protein</fullName>
    </submittedName>
</protein>
<gene>
    <name evidence="12" type="ORF">DVR12_26620</name>
</gene>
<dbReference type="NCBIfam" id="TIGR04056">
    <property type="entry name" value="OMP_RagA_SusC"/>
    <property type="match status" value="1"/>
</dbReference>
<dbReference type="InterPro" id="IPR000531">
    <property type="entry name" value="Beta-barrel_TonB"/>
</dbReference>
<dbReference type="Pfam" id="PF13715">
    <property type="entry name" value="CarbopepD_reg_2"/>
    <property type="match status" value="1"/>
</dbReference>
<dbReference type="InterPro" id="IPR023997">
    <property type="entry name" value="TonB-dep_OMP_SusC/RagA_CS"/>
</dbReference>
<dbReference type="Proteomes" id="UP000260644">
    <property type="component" value="Unassembled WGS sequence"/>
</dbReference>
<dbReference type="InterPro" id="IPR037066">
    <property type="entry name" value="Plug_dom_sf"/>
</dbReference>
<dbReference type="Pfam" id="PF00593">
    <property type="entry name" value="TonB_dep_Rec_b-barrel"/>
    <property type="match status" value="1"/>
</dbReference>
<dbReference type="InterPro" id="IPR039426">
    <property type="entry name" value="TonB-dep_rcpt-like"/>
</dbReference>
<reference evidence="12 13" key="1">
    <citation type="submission" date="2018-07" db="EMBL/GenBank/DDBJ databases">
        <title>Chitinophaga K2CV101002-2 sp. nov., isolated from a monsoon evergreen broad-leaved forest soil.</title>
        <authorList>
            <person name="Lv Y."/>
        </authorList>
    </citation>
    <scope>NUCLEOTIDE SEQUENCE [LARGE SCALE GENOMIC DNA]</scope>
    <source>
        <strain evidence="12 13">GDMCC 1.1288</strain>
    </source>
</reference>
<dbReference type="Gene3D" id="2.40.170.20">
    <property type="entry name" value="TonB-dependent receptor, beta-barrel domain"/>
    <property type="match status" value="1"/>
</dbReference>
<evidence type="ECO:0000256" key="8">
    <source>
        <dbReference type="PROSITE-ProRule" id="PRU01360"/>
    </source>
</evidence>
<dbReference type="InterPro" id="IPR023996">
    <property type="entry name" value="TonB-dep_OMP_SusC/RagA"/>
</dbReference>
<evidence type="ECO:0000256" key="5">
    <source>
        <dbReference type="ARBA" id="ARBA00023077"/>
    </source>
</evidence>
<keyword evidence="6 8" id="KW-0472">Membrane</keyword>
<proteinExistence type="inferred from homology"/>
<comment type="caution">
    <text evidence="12">The sequence shown here is derived from an EMBL/GenBank/DDBJ whole genome shotgun (WGS) entry which is preliminary data.</text>
</comment>
<feature type="domain" description="TonB-dependent receptor plug" evidence="11">
    <location>
        <begin position="139"/>
        <end position="246"/>
    </location>
</feature>
<evidence type="ECO:0000256" key="9">
    <source>
        <dbReference type="RuleBase" id="RU003357"/>
    </source>
</evidence>
<dbReference type="Gene3D" id="2.60.40.1120">
    <property type="entry name" value="Carboxypeptidase-like, regulatory domain"/>
    <property type="match status" value="1"/>
</dbReference>
<dbReference type="RefSeq" id="WP_116978862.1">
    <property type="nucleotide sequence ID" value="NZ_QPMM01000019.1"/>
</dbReference>
<dbReference type="AlphaFoldDB" id="A0A3E1Y267"/>
<dbReference type="PROSITE" id="PS52016">
    <property type="entry name" value="TONB_DEPENDENT_REC_3"/>
    <property type="match status" value="1"/>
</dbReference>
<evidence type="ECO:0000256" key="2">
    <source>
        <dbReference type="ARBA" id="ARBA00022448"/>
    </source>
</evidence>
<dbReference type="GO" id="GO:0009279">
    <property type="term" value="C:cell outer membrane"/>
    <property type="evidence" value="ECO:0007669"/>
    <property type="project" value="UniProtKB-SubCell"/>
</dbReference>
<dbReference type="OrthoDB" id="9768177at2"/>
<keyword evidence="4 8" id="KW-0812">Transmembrane</keyword>
<comment type="subcellular location">
    <subcellularLocation>
        <location evidence="1 8">Cell outer membrane</location>
        <topology evidence="1 8">Multi-pass membrane protein</topology>
    </subcellularLocation>
</comment>
<evidence type="ECO:0000313" key="12">
    <source>
        <dbReference type="EMBL" id="RFS18775.1"/>
    </source>
</evidence>
<evidence type="ECO:0000256" key="4">
    <source>
        <dbReference type="ARBA" id="ARBA00022692"/>
    </source>
</evidence>
<evidence type="ECO:0000259" key="11">
    <source>
        <dbReference type="Pfam" id="PF07715"/>
    </source>
</evidence>
<dbReference type="SUPFAM" id="SSF56935">
    <property type="entry name" value="Porins"/>
    <property type="match status" value="1"/>
</dbReference>
<dbReference type="SUPFAM" id="SSF49464">
    <property type="entry name" value="Carboxypeptidase regulatory domain-like"/>
    <property type="match status" value="1"/>
</dbReference>
<feature type="domain" description="TonB-dependent receptor-like beta-barrel" evidence="10">
    <location>
        <begin position="387"/>
        <end position="964"/>
    </location>
</feature>
<evidence type="ECO:0000313" key="13">
    <source>
        <dbReference type="Proteomes" id="UP000260644"/>
    </source>
</evidence>
<organism evidence="12 13">
    <name type="scientific">Chitinophaga silvatica</name>
    <dbReference type="NCBI Taxonomy" id="2282649"/>
    <lineage>
        <taxon>Bacteria</taxon>
        <taxon>Pseudomonadati</taxon>
        <taxon>Bacteroidota</taxon>
        <taxon>Chitinophagia</taxon>
        <taxon>Chitinophagales</taxon>
        <taxon>Chitinophagaceae</taxon>
        <taxon>Chitinophaga</taxon>
    </lineage>
</organism>
<keyword evidence="5 9" id="KW-0798">TonB box</keyword>
<dbReference type="Gene3D" id="2.170.130.10">
    <property type="entry name" value="TonB-dependent receptor, plug domain"/>
    <property type="match status" value="1"/>
</dbReference>
<comment type="similarity">
    <text evidence="8 9">Belongs to the TonB-dependent receptor family.</text>
</comment>
<accession>A0A3E1Y267</accession>
<evidence type="ECO:0000256" key="1">
    <source>
        <dbReference type="ARBA" id="ARBA00004571"/>
    </source>
</evidence>